<evidence type="ECO:0000256" key="5">
    <source>
        <dbReference type="ARBA" id="ARBA00023295"/>
    </source>
</evidence>
<keyword evidence="4" id="KW-0378">Hydrolase</keyword>
<reference evidence="7" key="1">
    <citation type="submission" date="2022-07" db="EMBL/GenBank/DDBJ databases">
        <title>Prevotella copri.</title>
        <authorList>
            <person name="Yang C."/>
        </authorList>
    </citation>
    <scope>NUCLEOTIDE SEQUENCE</scope>
    <source>
        <strain evidence="7">HF2107</strain>
    </source>
</reference>
<dbReference type="InterPro" id="IPR008979">
    <property type="entry name" value="Galactose-bd-like_sf"/>
</dbReference>
<evidence type="ECO:0000256" key="1">
    <source>
        <dbReference type="ARBA" id="ARBA00007951"/>
    </source>
</evidence>
<proteinExistence type="inferred from homology"/>
<accession>A0AAW5IK32</accession>
<dbReference type="SMART" id="SM00812">
    <property type="entry name" value="Alpha_L_fucos"/>
    <property type="match status" value="1"/>
</dbReference>
<dbReference type="GO" id="GO:0005764">
    <property type="term" value="C:lysosome"/>
    <property type="evidence" value="ECO:0007669"/>
    <property type="project" value="TreeGrafter"/>
</dbReference>
<comment type="caution">
    <text evidence="7">The sequence shown here is derived from an EMBL/GenBank/DDBJ whole genome shotgun (WGS) entry which is preliminary data.</text>
</comment>
<keyword evidence="5" id="KW-0326">Glycosidase</keyword>
<dbReference type="PANTHER" id="PTHR10030:SF37">
    <property type="entry name" value="ALPHA-L-FUCOSIDASE-RELATED"/>
    <property type="match status" value="1"/>
</dbReference>
<dbReference type="Gene3D" id="3.20.20.80">
    <property type="entry name" value="Glycosidases"/>
    <property type="match status" value="1"/>
</dbReference>
<evidence type="ECO:0000256" key="2">
    <source>
        <dbReference type="ARBA" id="ARBA00012662"/>
    </source>
</evidence>
<organism evidence="7 8">
    <name type="scientific">Segatella copri</name>
    <dbReference type="NCBI Taxonomy" id="165179"/>
    <lineage>
        <taxon>Bacteria</taxon>
        <taxon>Pseudomonadati</taxon>
        <taxon>Bacteroidota</taxon>
        <taxon>Bacteroidia</taxon>
        <taxon>Bacteroidales</taxon>
        <taxon>Prevotellaceae</taxon>
        <taxon>Segatella</taxon>
    </lineage>
</organism>
<comment type="similarity">
    <text evidence="1">Belongs to the glycosyl hydrolase 29 family.</text>
</comment>
<feature type="domain" description="F5/8 type C" evidence="6">
    <location>
        <begin position="367"/>
        <end position="468"/>
    </location>
</feature>
<dbReference type="GO" id="GO:0016139">
    <property type="term" value="P:glycoside catabolic process"/>
    <property type="evidence" value="ECO:0007669"/>
    <property type="project" value="TreeGrafter"/>
</dbReference>
<protein>
    <recommendedName>
        <fullName evidence="2">alpha-L-fucosidase</fullName>
        <ecNumber evidence="2">3.2.1.51</ecNumber>
    </recommendedName>
</protein>
<dbReference type="EC" id="3.2.1.51" evidence="2"/>
<dbReference type="SUPFAM" id="SSF51445">
    <property type="entry name" value="(Trans)glycosidases"/>
    <property type="match status" value="1"/>
</dbReference>
<gene>
    <name evidence="7" type="ORF">NNC64_02105</name>
</gene>
<dbReference type="AlphaFoldDB" id="A0AAW5IK32"/>
<dbReference type="SUPFAM" id="SSF49785">
    <property type="entry name" value="Galactose-binding domain-like"/>
    <property type="match status" value="1"/>
</dbReference>
<evidence type="ECO:0000313" key="8">
    <source>
        <dbReference type="Proteomes" id="UP001205531"/>
    </source>
</evidence>
<dbReference type="GO" id="GO:0006004">
    <property type="term" value="P:fucose metabolic process"/>
    <property type="evidence" value="ECO:0007669"/>
    <property type="project" value="TreeGrafter"/>
</dbReference>
<evidence type="ECO:0000259" key="6">
    <source>
        <dbReference type="PROSITE" id="PS50022"/>
    </source>
</evidence>
<keyword evidence="3" id="KW-0732">Signal</keyword>
<dbReference type="EMBL" id="JANDWZ010000002">
    <property type="protein sequence ID" value="MCP9563370.1"/>
    <property type="molecule type" value="Genomic_DNA"/>
</dbReference>
<dbReference type="PROSITE" id="PS50022">
    <property type="entry name" value="FA58C_3"/>
    <property type="match status" value="1"/>
</dbReference>
<dbReference type="RefSeq" id="WP_254994715.1">
    <property type="nucleotide sequence ID" value="NZ_JANDXE010000002.1"/>
</dbReference>
<evidence type="ECO:0000313" key="7">
    <source>
        <dbReference type="EMBL" id="MCP9563370.1"/>
    </source>
</evidence>
<dbReference type="Pfam" id="PF00754">
    <property type="entry name" value="F5_F8_type_C"/>
    <property type="match status" value="1"/>
</dbReference>
<dbReference type="InterPro" id="IPR000933">
    <property type="entry name" value="Glyco_hydro_29"/>
</dbReference>
<dbReference type="InterPro" id="IPR057739">
    <property type="entry name" value="Glyco_hydro_29_N"/>
</dbReference>
<dbReference type="Proteomes" id="UP001205531">
    <property type="component" value="Unassembled WGS sequence"/>
</dbReference>
<evidence type="ECO:0000256" key="3">
    <source>
        <dbReference type="ARBA" id="ARBA00022729"/>
    </source>
</evidence>
<dbReference type="InterPro" id="IPR000421">
    <property type="entry name" value="FA58C"/>
</dbReference>
<dbReference type="Pfam" id="PF01120">
    <property type="entry name" value="Alpha_L_fucos"/>
    <property type="match status" value="1"/>
</dbReference>
<sequence>MVRLKCIDLNTTTMNIKKVFIGVSLVMTAMAGHSQSVFQVKQQSLPNPDNEPTAVFPVPSDRQMKWQETEFYAFFHYGMNTYTNREWGLGSEDVTLFAPTKKPNPAQWLKAVKAAGMKGGIAVVKHHDGFCLWPTSTTDHSIVNSGNENGKTTNIPRDFAKAARSLGMKYGFYVSPWDRNSQYYGTEKYVNDVFLRQCAELAQYGKDQFEMWFDGANGGDGYYGGRNTTVNVDRSTYYDIPNLRDSIHKVCPDIILWGVGAEARWIGNEAGWAGETNWLTDERGYAPESNGMYGTEDGWQWDPGESDAKFTDKGWFWHEGEKPLSVERLFQMYLETVGRNATLILNCPPDKSGLLPEIDVRVLKEMGNMIRTRLGKDLAQKAKVTVSNTRKAGANRNYAAKNLTDNNKNTYWATDDGVKQATITFNWDKPQTVRYVDMMEYIRKGQRVRKFHIEISEDGKTWKPIAEKCTTTTIGYKRIIPLNGSTSDSYGKGYQVKGLKVVIDDSKACPLLHSIKVF</sequence>
<evidence type="ECO:0000256" key="4">
    <source>
        <dbReference type="ARBA" id="ARBA00022801"/>
    </source>
</evidence>
<dbReference type="Gene3D" id="2.60.120.260">
    <property type="entry name" value="Galactose-binding domain-like"/>
    <property type="match status" value="1"/>
</dbReference>
<name>A0AAW5IK32_9BACT</name>
<dbReference type="PANTHER" id="PTHR10030">
    <property type="entry name" value="ALPHA-L-FUCOSIDASE"/>
    <property type="match status" value="1"/>
</dbReference>
<dbReference type="InterPro" id="IPR017853">
    <property type="entry name" value="GH"/>
</dbReference>
<dbReference type="GO" id="GO:0004560">
    <property type="term" value="F:alpha-L-fucosidase activity"/>
    <property type="evidence" value="ECO:0007669"/>
    <property type="project" value="InterPro"/>
</dbReference>